<gene>
    <name evidence="1" type="ORF">HMPREF0372_00289</name>
</gene>
<accession>G9YLC4</accession>
<dbReference type="AlphaFoldDB" id="G9YLC4"/>
<proteinExistence type="predicted"/>
<reference evidence="1 2" key="1">
    <citation type="submission" date="2011-08" db="EMBL/GenBank/DDBJ databases">
        <authorList>
            <person name="Weinstock G."/>
            <person name="Sodergren E."/>
            <person name="Clifton S."/>
            <person name="Fulton L."/>
            <person name="Fulton B."/>
            <person name="Courtney L."/>
            <person name="Fronick C."/>
            <person name="Harrison M."/>
            <person name="Strong C."/>
            <person name="Farmer C."/>
            <person name="Delahaunty K."/>
            <person name="Markovic C."/>
            <person name="Hall O."/>
            <person name="Minx P."/>
            <person name="Tomlinson C."/>
            <person name="Mitreva M."/>
            <person name="Hou S."/>
            <person name="Chen J."/>
            <person name="Wollam A."/>
            <person name="Pepin K.H."/>
            <person name="Johnson M."/>
            <person name="Bhonagiri V."/>
            <person name="Zhang X."/>
            <person name="Suruliraj S."/>
            <person name="Warren W."/>
            <person name="Chinwalla A."/>
            <person name="Mardis E.R."/>
            <person name="Wilson R.K."/>
        </authorList>
    </citation>
    <scope>NUCLEOTIDE SEQUENCE [LARGE SCALE GENOMIC DNA]</scope>
    <source>
        <strain evidence="1 2">ATCC 29863</strain>
    </source>
</reference>
<dbReference type="Proteomes" id="UP000004459">
    <property type="component" value="Unassembled WGS sequence"/>
</dbReference>
<dbReference type="EMBL" id="AGCK01000024">
    <property type="protein sequence ID" value="EHM54789.1"/>
    <property type="molecule type" value="Genomic_DNA"/>
</dbReference>
<organism evidence="1 2">
    <name type="scientific">Flavonifractor plautii ATCC 29863</name>
    <dbReference type="NCBI Taxonomy" id="411475"/>
    <lineage>
        <taxon>Bacteria</taxon>
        <taxon>Bacillati</taxon>
        <taxon>Bacillota</taxon>
        <taxon>Clostridia</taxon>
        <taxon>Eubacteriales</taxon>
        <taxon>Oscillospiraceae</taxon>
        <taxon>Flavonifractor</taxon>
    </lineage>
</organism>
<comment type="caution">
    <text evidence="1">The sequence shown here is derived from an EMBL/GenBank/DDBJ whole genome shotgun (WGS) entry which is preliminary data.</text>
</comment>
<protein>
    <submittedName>
        <fullName evidence="1">Uncharacterized protein</fullName>
    </submittedName>
</protein>
<evidence type="ECO:0000313" key="1">
    <source>
        <dbReference type="EMBL" id="EHM54789.1"/>
    </source>
</evidence>
<sequence length="88" mass="9655">MKRISPFPRFLPHGFSGCKSVAIHTCPAHPSIINETKFANAANTTPSSPALIQFFHVLPVEETLCPQKLIQHRCLCLNSCISTHSITA</sequence>
<dbReference type="HOGENOM" id="CLU_2464527_0_0_9"/>
<evidence type="ECO:0000313" key="2">
    <source>
        <dbReference type="Proteomes" id="UP000004459"/>
    </source>
</evidence>
<name>G9YLC4_FLAPL</name>